<gene>
    <name evidence="2" type="ORF">AYR47_12365</name>
</gene>
<sequence>MKDSLAALVGALLITHGTLALAASAVDLSVKGAITPSACTPSLSEGGVVDYGKISVKDLRPTGATELPKFIFELKVDCEAQALFAIKTHDNRPERPQAVHPSMYGLGVINGDELVGAYFLDMANILADGASVDSLKSLDNGLTWDLLEPGAPWPPSTFTGFGNRSSGVLAPIPMQNLALDVIVWPAISPVDWLTLIDTVPLDGSATLELRYL</sequence>
<name>A0A127HWV7_PSEAZ</name>
<evidence type="ECO:0000313" key="2">
    <source>
        <dbReference type="EMBL" id="AMN79064.1"/>
    </source>
</evidence>
<reference evidence="2 3" key="1">
    <citation type="submission" date="2016-02" db="EMBL/GenBank/DDBJ databases">
        <title>Complete genome sequence of Pseudomonas azotoformans S4.</title>
        <authorList>
            <person name="Fang Y."/>
            <person name="Wu L."/>
            <person name="Feng G."/>
        </authorList>
    </citation>
    <scope>NUCLEOTIDE SEQUENCE [LARGE SCALE GENOMIC DNA]</scope>
    <source>
        <strain evidence="2 3">S4</strain>
    </source>
</reference>
<evidence type="ECO:0000313" key="3">
    <source>
        <dbReference type="Proteomes" id="UP000070516"/>
    </source>
</evidence>
<organism evidence="2 3">
    <name type="scientific">Pseudomonas azotoformans</name>
    <dbReference type="NCBI Taxonomy" id="47878"/>
    <lineage>
        <taxon>Bacteria</taxon>
        <taxon>Pseudomonadati</taxon>
        <taxon>Pseudomonadota</taxon>
        <taxon>Gammaproteobacteria</taxon>
        <taxon>Pseudomonadales</taxon>
        <taxon>Pseudomonadaceae</taxon>
        <taxon>Pseudomonas</taxon>
    </lineage>
</organism>
<evidence type="ECO:0008006" key="4">
    <source>
        <dbReference type="Google" id="ProtNLM"/>
    </source>
</evidence>
<accession>A0A127HWV7</accession>
<feature type="signal peptide" evidence="1">
    <location>
        <begin position="1"/>
        <end position="22"/>
    </location>
</feature>
<dbReference type="Proteomes" id="UP000070516">
    <property type="component" value="Chromosome"/>
</dbReference>
<evidence type="ECO:0000256" key="1">
    <source>
        <dbReference type="SAM" id="SignalP"/>
    </source>
</evidence>
<proteinExistence type="predicted"/>
<dbReference type="EMBL" id="CP014546">
    <property type="protein sequence ID" value="AMN79064.1"/>
    <property type="molecule type" value="Genomic_DNA"/>
</dbReference>
<dbReference type="InterPro" id="IPR010546">
    <property type="entry name" value="DUF1120"/>
</dbReference>
<dbReference type="RefSeq" id="WP_033902488.1">
    <property type="nucleotide sequence ID" value="NZ_CP014546.1"/>
</dbReference>
<keyword evidence="1" id="KW-0732">Signal</keyword>
<dbReference type="Pfam" id="PF06551">
    <property type="entry name" value="DUF1120"/>
    <property type="match status" value="1"/>
</dbReference>
<feature type="chain" id="PRO_5007449089" description="DUF1120 domain-containing protein" evidence="1">
    <location>
        <begin position="23"/>
        <end position="212"/>
    </location>
</feature>
<protein>
    <recommendedName>
        <fullName evidence="4">DUF1120 domain-containing protein</fullName>
    </recommendedName>
</protein>
<dbReference type="KEGG" id="pazo:AYR47_12365"/>
<dbReference type="AlphaFoldDB" id="A0A127HWV7"/>